<evidence type="ECO:0000256" key="3">
    <source>
        <dbReference type="ARBA" id="ARBA00022448"/>
    </source>
</evidence>
<evidence type="ECO:0000256" key="4">
    <source>
        <dbReference type="ARBA" id="ARBA00022475"/>
    </source>
</evidence>
<sequence>MSLNPNPTHQNHADVNVGALRFNRQGELHWQQWQDERLQSEPVAKLLQQGRITRAQLLAFGVIWVPTELLVLTEVTLPAKRRAEIDAALPFAMEEQLAQPVESYHFVILDKQVHAKGAVLQVAAVARTQMQAWIAAIKSLNLDSLVLVADCFALPLHKGQAVCLTTPMEGGISLCRTGQSVGVALPAPVLTLKGLEHAESVQWSQALWAKAAYSALQWRELSALNLRIGEFSAQQRTQIGKLWLWPNLAAGVLMVTMLGSLYLSSQQALQDAQAYQVQSEQLFRAMFPEVKRVVNLKAQTLSRLQPAAEAQNAQLMPLIYQLEPLLTQADGVLIDEIRWNQSRATLQLKVRALQSRQLQLLEPRLANINGKLSINSVTPEAALGVIDVVAN</sequence>
<proteinExistence type="inferred from homology"/>
<dbReference type="GO" id="GO:0005886">
    <property type="term" value="C:plasma membrane"/>
    <property type="evidence" value="ECO:0007669"/>
    <property type="project" value="UniProtKB-SubCell"/>
</dbReference>
<reference evidence="14" key="1">
    <citation type="submission" date="2019-11" db="EMBL/GenBank/DDBJ databases">
        <title>Isolation and characterization of two novel species in the genus Thiomicrorhabdus.</title>
        <authorList>
            <person name="Mochizuki J."/>
            <person name="Kojima H."/>
            <person name="Fukui M."/>
        </authorList>
    </citation>
    <scope>NUCLEOTIDE SEQUENCE [LARGE SCALE GENOMIC DNA]</scope>
    <source>
        <strain evidence="14">aks77</strain>
    </source>
</reference>
<dbReference type="AlphaFoldDB" id="A0A6F8PSG1"/>
<name>A0A6F8PSG1_9GAMM</name>
<dbReference type="InterPro" id="IPR025691">
    <property type="entry name" value="GspL_pp_dom"/>
</dbReference>
<evidence type="ECO:0000256" key="8">
    <source>
        <dbReference type="ARBA" id="ARBA00022989"/>
    </source>
</evidence>
<dbReference type="InterPro" id="IPR043129">
    <property type="entry name" value="ATPase_NBD"/>
</dbReference>
<keyword evidence="14" id="KW-1185">Reference proteome</keyword>
<evidence type="ECO:0000313" key="13">
    <source>
        <dbReference type="EMBL" id="BBP45055.1"/>
    </source>
</evidence>
<keyword evidence="8" id="KW-1133">Transmembrane helix</keyword>
<accession>A0A6F8PSG1</accession>
<dbReference type="PIRSF" id="PIRSF015761">
    <property type="entry name" value="Protein_L"/>
    <property type="match status" value="1"/>
</dbReference>
<evidence type="ECO:0000313" key="14">
    <source>
        <dbReference type="Proteomes" id="UP000501726"/>
    </source>
</evidence>
<protein>
    <recommendedName>
        <fullName evidence="10">Type II secretion system protein L</fullName>
        <shortName evidence="10">T2SS protein L</shortName>
    </recommendedName>
</protein>
<keyword evidence="4" id="KW-1003">Cell membrane</keyword>
<dbReference type="CDD" id="cd24017">
    <property type="entry name" value="ASKHA_T2SSL_N"/>
    <property type="match status" value="1"/>
</dbReference>
<evidence type="ECO:0000256" key="5">
    <source>
        <dbReference type="ARBA" id="ARBA00022519"/>
    </source>
</evidence>
<dbReference type="EMBL" id="AP021889">
    <property type="protein sequence ID" value="BBP45055.1"/>
    <property type="molecule type" value="Genomic_DNA"/>
</dbReference>
<evidence type="ECO:0000256" key="1">
    <source>
        <dbReference type="ARBA" id="ARBA00004377"/>
    </source>
</evidence>
<dbReference type="Pfam" id="PF05134">
    <property type="entry name" value="T2SSL"/>
    <property type="match status" value="1"/>
</dbReference>
<feature type="domain" description="GspL cytoplasmic actin-ATPase-like" evidence="11">
    <location>
        <begin position="26"/>
        <end position="192"/>
    </location>
</feature>
<dbReference type="GO" id="GO:0015627">
    <property type="term" value="C:type II protein secretion system complex"/>
    <property type="evidence" value="ECO:0007669"/>
    <property type="project" value="InterPro"/>
</dbReference>
<dbReference type="InterPro" id="IPR007812">
    <property type="entry name" value="T2SS_protein-GspL"/>
</dbReference>
<keyword evidence="9" id="KW-0472">Membrane</keyword>
<gene>
    <name evidence="13" type="ORF">THMIRHAS_04280</name>
</gene>
<evidence type="ECO:0000256" key="7">
    <source>
        <dbReference type="ARBA" id="ARBA00022927"/>
    </source>
</evidence>
<evidence type="ECO:0000256" key="6">
    <source>
        <dbReference type="ARBA" id="ARBA00022692"/>
    </source>
</evidence>
<dbReference type="Pfam" id="PF12693">
    <property type="entry name" value="GspL_C"/>
    <property type="match status" value="1"/>
</dbReference>
<evidence type="ECO:0000256" key="9">
    <source>
        <dbReference type="ARBA" id="ARBA00023136"/>
    </source>
</evidence>
<dbReference type="KEGG" id="tse:THMIRHAS_04280"/>
<keyword evidence="6" id="KW-0812">Transmembrane</keyword>
<comment type="similarity">
    <text evidence="2 10">Belongs to the GSP L family.</text>
</comment>
<keyword evidence="7 10" id="KW-0653">Protein transport</keyword>
<dbReference type="SUPFAM" id="SSF53067">
    <property type="entry name" value="Actin-like ATPase domain"/>
    <property type="match status" value="1"/>
</dbReference>
<keyword evidence="3 10" id="KW-0813">Transport</keyword>
<dbReference type="Proteomes" id="UP000501726">
    <property type="component" value="Chromosome"/>
</dbReference>
<evidence type="ECO:0000259" key="11">
    <source>
        <dbReference type="Pfam" id="PF05134"/>
    </source>
</evidence>
<dbReference type="InterPro" id="IPR024230">
    <property type="entry name" value="GspL_cyto_dom"/>
</dbReference>
<dbReference type="Gene3D" id="3.30.1360.100">
    <property type="entry name" value="General secretion pathway protein M, EpsM"/>
    <property type="match status" value="1"/>
</dbReference>
<feature type="domain" description="GspL periplasmic" evidence="12">
    <location>
        <begin position="243"/>
        <end position="362"/>
    </location>
</feature>
<evidence type="ECO:0000256" key="2">
    <source>
        <dbReference type="ARBA" id="ARBA00005318"/>
    </source>
</evidence>
<dbReference type="GO" id="GO:0015628">
    <property type="term" value="P:protein secretion by the type II secretion system"/>
    <property type="evidence" value="ECO:0007669"/>
    <property type="project" value="InterPro"/>
</dbReference>
<comment type="subcellular location">
    <subcellularLocation>
        <location evidence="1">Cell inner membrane</location>
        <topology evidence="1">Single-pass membrane protein</topology>
    </subcellularLocation>
</comment>
<dbReference type="RefSeq" id="WP_173270231.1">
    <property type="nucleotide sequence ID" value="NZ_AP021889.1"/>
</dbReference>
<comment type="function">
    <text evidence="10">Inner membrane component of the type II secretion system required for the energy-dependent secretion of extracellular factors such as proteases and toxins from the periplasm.</text>
</comment>
<dbReference type="NCBIfam" id="TIGR01709">
    <property type="entry name" value="typeII_sec_gspL"/>
    <property type="match status" value="1"/>
</dbReference>
<evidence type="ECO:0000259" key="12">
    <source>
        <dbReference type="Pfam" id="PF12693"/>
    </source>
</evidence>
<dbReference type="GO" id="GO:0009276">
    <property type="term" value="C:Gram-negative-bacterium-type cell wall"/>
    <property type="evidence" value="ECO:0007669"/>
    <property type="project" value="InterPro"/>
</dbReference>
<keyword evidence="5" id="KW-0997">Cell inner membrane</keyword>
<organism evidence="13 14">
    <name type="scientific">Thiosulfatimonas sediminis</name>
    <dbReference type="NCBI Taxonomy" id="2675054"/>
    <lineage>
        <taxon>Bacteria</taxon>
        <taxon>Pseudomonadati</taxon>
        <taxon>Pseudomonadota</taxon>
        <taxon>Gammaproteobacteria</taxon>
        <taxon>Thiotrichales</taxon>
        <taxon>Piscirickettsiaceae</taxon>
        <taxon>Thiosulfatimonas</taxon>
    </lineage>
</organism>
<evidence type="ECO:0000256" key="10">
    <source>
        <dbReference type="PIRNR" id="PIRNR015761"/>
    </source>
</evidence>
<dbReference type="Gene3D" id="3.30.420.380">
    <property type="match status" value="1"/>
</dbReference>